<keyword evidence="1" id="KW-0805">Transcription regulation</keyword>
<dbReference type="InterPro" id="IPR050624">
    <property type="entry name" value="HTH-type_Tx_Regulator"/>
</dbReference>
<dbReference type="PANTHER" id="PTHR43479">
    <property type="entry name" value="ACREF/ENVCD OPERON REPRESSOR-RELATED"/>
    <property type="match status" value="1"/>
</dbReference>
<dbReference type="SUPFAM" id="SSF48498">
    <property type="entry name" value="Tetracyclin repressor-like, C-terminal domain"/>
    <property type="match status" value="1"/>
</dbReference>
<dbReference type="InterPro" id="IPR009057">
    <property type="entry name" value="Homeodomain-like_sf"/>
</dbReference>
<evidence type="ECO:0000256" key="3">
    <source>
        <dbReference type="ARBA" id="ARBA00023163"/>
    </source>
</evidence>
<dbReference type="Pfam" id="PF13305">
    <property type="entry name" value="TetR_C_33"/>
    <property type="match status" value="1"/>
</dbReference>
<evidence type="ECO:0000256" key="2">
    <source>
        <dbReference type="ARBA" id="ARBA00023125"/>
    </source>
</evidence>
<dbReference type="InterPro" id="IPR025996">
    <property type="entry name" value="MT1864/Rv1816-like_C"/>
</dbReference>
<name>A0ABM7US47_9LEPT</name>
<evidence type="ECO:0000256" key="4">
    <source>
        <dbReference type="PROSITE-ProRule" id="PRU00335"/>
    </source>
</evidence>
<accession>A0ABM7US47</accession>
<keyword evidence="7" id="KW-1185">Reference proteome</keyword>
<evidence type="ECO:0000313" key="6">
    <source>
        <dbReference type="EMBL" id="BDA79560.1"/>
    </source>
</evidence>
<sequence>MLDRESVLEVAWDLANREGIENISIKRIADELEIRSPSLYNHIKDLSDIMSEVAARTANLFADSLEKIMADAEPVKNRKEGLRKFILEYRNFAHRHKGVYHLLVSAPSENENHRLASERILKVCLTALSLKVLNPEAIHQIRILRSVLHGFVSLERGNGFGLPESVDESFQILTKGLVEGDLFG</sequence>
<dbReference type="Gene3D" id="1.10.357.10">
    <property type="entry name" value="Tetracycline Repressor, domain 2"/>
    <property type="match status" value="1"/>
</dbReference>
<dbReference type="InterPro" id="IPR001647">
    <property type="entry name" value="HTH_TetR"/>
</dbReference>
<evidence type="ECO:0000313" key="7">
    <source>
        <dbReference type="Proteomes" id="UP000245263"/>
    </source>
</evidence>
<evidence type="ECO:0000259" key="5">
    <source>
        <dbReference type="PROSITE" id="PS50977"/>
    </source>
</evidence>
<organism evidence="6 7">
    <name type="scientific">Leptospira kobayashii</name>
    <dbReference type="NCBI Taxonomy" id="1917830"/>
    <lineage>
        <taxon>Bacteria</taxon>
        <taxon>Pseudomonadati</taxon>
        <taxon>Spirochaetota</taxon>
        <taxon>Spirochaetia</taxon>
        <taxon>Leptospirales</taxon>
        <taxon>Leptospiraceae</taxon>
        <taxon>Leptospira</taxon>
    </lineage>
</organism>
<dbReference type="SUPFAM" id="SSF46689">
    <property type="entry name" value="Homeodomain-like"/>
    <property type="match status" value="1"/>
</dbReference>
<feature type="domain" description="HTH tetR-type" evidence="5">
    <location>
        <begin position="1"/>
        <end position="61"/>
    </location>
</feature>
<dbReference type="InterPro" id="IPR036271">
    <property type="entry name" value="Tet_transcr_reg_TetR-rel_C_sf"/>
</dbReference>
<evidence type="ECO:0000256" key="1">
    <source>
        <dbReference type="ARBA" id="ARBA00023015"/>
    </source>
</evidence>
<dbReference type="PROSITE" id="PS50977">
    <property type="entry name" value="HTH_TETR_2"/>
    <property type="match status" value="1"/>
</dbReference>
<gene>
    <name evidence="6" type="ORF">LPTSP3_g24900</name>
</gene>
<protein>
    <submittedName>
        <fullName evidence="6">TetR family transcriptional regulator</fullName>
    </submittedName>
</protein>
<feature type="DNA-binding region" description="H-T-H motif" evidence="4">
    <location>
        <begin position="24"/>
        <end position="43"/>
    </location>
</feature>
<dbReference type="Proteomes" id="UP000245263">
    <property type="component" value="Chromosome 1"/>
</dbReference>
<dbReference type="Gene3D" id="1.10.10.60">
    <property type="entry name" value="Homeodomain-like"/>
    <property type="match status" value="1"/>
</dbReference>
<keyword evidence="3" id="KW-0804">Transcription</keyword>
<dbReference type="PANTHER" id="PTHR43479:SF11">
    <property type="entry name" value="ACREF_ENVCD OPERON REPRESSOR-RELATED"/>
    <property type="match status" value="1"/>
</dbReference>
<keyword evidence="2 4" id="KW-0238">DNA-binding</keyword>
<dbReference type="EMBL" id="AP025028">
    <property type="protein sequence ID" value="BDA79560.1"/>
    <property type="molecule type" value="Genomic_DNA"/>
</dbReference>
<proteinExistence type="predicted"/>
<reference evidence="6 7" key="1">
    <citation type="submission" date="2021-08" db="EMBL/GenBank/DDBJ databases">
        <title>Complete genome sequence of Leptospira kobayashii strain E30.</title>
        <authorList>
            <person name="Nakao R."/>
            <person name="Nakamura S."/>
            <person name="Masuzawa T."/>
            <person name="Koizumi N."/>
        </authorList>
    </citation>
    <scope>NUCLEOTIDE SEQUENCE [LARGE SCALE GENOMIC DNA]</scope>
    <source>
        <strain evidence="6 7">E30</strain>
    </source>
</reference>